<feature type="region of interest" description="Disordered" evidence="1">
    <location>
        <begin position="257"/>
        <end position="280"/>
    </location>
</feature>
<organism evidence="3 4">
    <name type="scientific">Streptomyces niveus</name>
    <name type="common">Streptomyces spheroides</name>
    <dbReference type="NCBI Taxonomy" id="193462"/>
    <lineage>
        <taxon>Bacteria</taxon>
        <taxon>Bacillati</taxon>
        <taxon>Actinomycetota</taxon>
        <taxon>Actinomycetes</taxon>
        <taxon>Kitasatosporales</taxon>
        <taxon>Streptomycetaceae</taxon>
        <taxon>Streptomyces</taxon>
    </lineage>
</organism>
<dbReference type="InterPro" id="IPR006311">
    <property type="entry name" value="TAT_signal"/>
</dbReference>
<evidence type="ECO:0000313" key="4">
    <source>
        <dbReference type="Proteomes" id="UP001432209"/>
    </source>
</evidence>
<dbReference type="PROSITE" id="PS51318">
    <property type="entry name" value="TAT"/>
    <property type="match status" value="1"/>
</dbReference>
<name>A0ABZ2A4B4_STRNV</name>
<protein>
    <submittedName>
        <fullName evidence="3">Lysyl oxidase family protein</fullName>
    </submittedName>
</protein>
<reference evidence="3" key="1">
    <citation type="submission" date="2022-10" db="EMBL/GenBank/DDBJ databases">
        <title>The complete genomes of actinobacterial strains from the NBC collection.</title>
        <authorList>
            <person name="Joergensen T.S."/>
            <person name="Alvarez Arevalo M."/>
            <person name="Sterndorff E.B."/>
            <person name="Faurdal D."/>
            <person name="Vuksanovic O."/>
            <person name="Mourched A.-S."/>
            <person name="Charusanti P."/>
            <person name="Shaw S."/>
            <person name="Blin K."/>
            <person name="Weber T."/>
        </authorList>
    </citation>
    <scope>NUCLEOTIDE SEQUENCE</scope>
    <source>
        <strain evidence="3">NBC_01432</strain>
    </source>
</reference>
<dbReference type="InterPro" id="IPR013783">
    <property type="entry name" value="Ig-like_fold"/>
</dbReference>
<sequence length="574" mass="61338">MTRTHQARYRRSAMAATAALAVTAGVVAAAPDSASAQAAPKLSLIAATNSLTLDSWKEDPGVYLDLGTYLTAEGGPFELKVTRKSYKDPIVVKQLIQDGDKTTSKTLPAGLVKDFSGLPDFAQISVTDTNRKVVVKKSEKYCPNNAAGRIDPDGPAKSKYPESCPPNAFTLGSVWGVEKGWASNTYAGFDSEPVKLAAGKYTAKVTVNKKYRDLFGISSKPQIIKLTVRERSWEDENGGGVGMRAKGADHSGHDMSAMKGMEGHGSMRPKAPAAPTSGAVPSYNVGHGPLIPAPPALPWALKKSSLRSAVAPVGDGPGRTDGSRQAPGAEPNAKRPTGKASVPDVPKPDLRSLPAYGIEISDGGQDVKGKDYLAFSANVWNAGPAQLVVDGFRKPGKELMDAYQYFYDADGKQVGYTPTGTMEWDPRPGHEHWHFTDFASYRLLKADQKETVRSGKEAFCLANTDAVDYTVKNANWHPGNTDLSTACGQENSISVREVLDVGSGDTYTQDLPGQSFDITNLANGTYYIQVLANPENRLKETNLNNNSALRKVVLGGKPGARTVKVPAHDLVNSN</sequence>
<dbReference type="Pfam" id="PF01186">
    <property type="entry name" value="Lysyl_oxidase"/>
    <property type="match status" value="1"/>
</dbReference>
<dbReference type="EMBL" id="CP109495">
    <property type="protein sequence ID" value="WUX53256.1"/>
    <property type="molecule type" value="Genomic_DNA"/>
</dbReference>
<feature type="chain" id="PRO_5046449380" evidence="2">
    <location>
        <begin position="30"/>
        <end position="574"/>
    </location>
</feature>
<keyword evidence="2" id="KW-0732">Signal</keyword>
<gene>
    <name evidence="3" type="ORF">OG442_17850</name>
</gene>
<evidence type="ECO:0000256" key="1">
    <source>
        <dbReference type="SAM" id="MobiDB-lite"/>
    </source>
</evidence>
<evidence type="ECO:0000256" key="2">
    <source>
        <dbReference type="SAM" id="SignalP"/>
    </source>
</evidence>
<feature type="signal peptide" evidence="2">
    <location>
        <begin position="1"/>
        <end position="29"/>
    </location>
</feature>
<dbReference type="Gene3D" id="2.60.40.10">
    <property type="entry name" value="Immunoglobulins"/>
    <property type="match status" value="1"/>
</dbReference>
<proteinExistence type="predicted"/>
<dbReference type="RefSeq" id="WP_329076860.1">
    <property type="nucleotide sequence ID" value="NZ_CP108849.2"/>
</dbReference>
<keyword evidence="4" id="KW-1185">Reference proteome</keyword>
<accession>A0ABZ2A4B4</accession>
<feature type="region of interest" description="Disordered" evidence="1">
    <location>
        <begin position="309"/>
        <end position="348"/>
    </location>
</feature>
<dbReference type="InterPro" id="IPR001695">
    <property type="entry name" value="Lysyl_oxidase"/>
</dbReference>
<evidence type="ECO:0000313" key="3">
    <source>
        <dbReference type="EMBL" id="WUX53256.1"/>
    </source>
</evidence>
<dbReference type="Proteomes" id="UP001432209">
    <property type="component" value="Chromosome"/>
</dbReference>